<sequence length="213" mass="24052">MCNTGFCYDYGTGVERDKGEAFKWYLRAAEKGHSLAQHNLGWCYKNGEGIEKNQAEAFKWFDKAANNGYIDSQFMGCGTEKDIVKAICWLNIAKERGDSDANDLLKEIISKGIESRNKRYSRTSTIPFYGKESRTCKKITHLDSRYDTIVTGKLHDPVYGSTGKRNSRVFNGFLKPHGITPKVLRKIGVKHASRVHGSQNPTSEHLDLHSIET</sequence>
<accession>A0A397IR77</accession>
<dbReference type="Proteomes" id="UP000266861">
    <property type="component" value="Unassembled WGS sequence"/>
</dbReference>
<evidence type="ECO:0000256" key="2">
    <source>
        <dbReference type="SAM" id="MobiDB-lite"/>
    </source>
</evidence>
<comment type="caution">
    <text evidence="3">The sequence shown here is derived from an EMBL/GenBank/DDBJ whole genome shotgun (WGS) entry which is preliminary data.</text>
</comment>
<comment type="similarity">
    <text evidence="1">Belongs to the sel-1 family.</text>
</comment>
<dbReference type="InterPro" id="IPR050767">
    <property type="entry name" value="Sel1_AlgK"/>
</dbReference>
<keyword evidence="4" id="KW-1185">Reference proteome</keyword>
<proteinExistence type="inferred from homology"/>
<dbReference type="EMBL" id="PQFF01000153">
    <property type="protein sequence ID" value="RHZ78509.1"/>
    <property type="molecule type" value="Genomic_DNA"/>
</dbReference>
<evidence type="ECO:0000256" key="1">
    <source>
        <dbReference type="ARBA" id="ARBA00038101"/>
    </source>
</evidence>
<dbReference type="Pfam" id="PF08238">
    <property type="entry name" value="Sel1"/>
    <property type="match status" value="3"/>
</dbReference>
<feature type="compositionally biased region" description="Basic and acidic residues" evidence="2">
    <location>
        <begin position="204"/>
        <end position="213"/>
    </location>
</feature>
<name>A0A397IR77_9GLOM</name>
<dbReference type="Gene3D" id="1.25.40.10">
    <property type="entry name" value="Tetratricopeptide repeat domain"/>
    <property type="match status" value="1"/>
</dbReference>
<dbReference type="InterPro" id="IPR006597">
    <property type="entry name" value="Sel1-like"/>
</dbReference>
<dbReference type="PANTHER" id="PTHR11102:SF160">
    <property type="entry name" value="ERAD-ASSOCIATED E3 UBIQUITIN-PROTEIN LIGASE COMPONENT HRD3"/>
    <property type="match status" value="1"/>
</dbReference>
<protein>
    <recommendedName>
        <fullName evidence="5">HCP-like protein</fullName>
    </recommendedName>
</protein>
<dbReference type="STRING" id="1348612.A0A397IR77"/>
<dbReference type="OrthoDB" id="2384430at2759"/>
<reference evidence="3 4" key="1">
    <citation type="submission" date="2018-08" db="EMBL/GenBank/DDBJ databases">
        <title>Genome and evolution of the arbuscular mycorrhizal fungus Diversispora epigaea (formerly Glomus versiforme) and its bacterial endosymbionts.</title>
        <authorList>
            <person name="Sun X."/>
            <person name="Fei Z."/>
            <person name="Harrison M."/>
        </authorList>
    </citation>
    <scope>NUCLEOTIDE SEQUENCE [LARGE SCALE GENOMIC DNA]</scope>
    <source>
        <strain evidence="3 4">IT104</strain>
    </source>
</reference>
<organism evidence="3 4">
    <name type="scientific">Diversispora epigaea</name>
    <dbReference type="NCBI Taxonomy" id="1348612"/>
    <lineage>
        <taxon>Eukaryota</taxon>
        <taxon>Fungi</taxon>
        <taxon>Fungi incertae sedis</taxon>
        <taxon>Mucoromycota</taxon>
        <taxon>Glomeromycotina</taxon>
        <taxon>Glomeromycetes</taxon>
        <taxon>Diversisporales</taxon>
        <taxon>Diversisporaceae</taxon>
        <taxon>Diversispora</taxon>
    </lineage>
</organism>
<evidence type="ECO:0000313" key="3">
    <source>
        <dbReference type="EMBL" id="RHZ78509.1"/>
    </source>
</evidence>
<dbReference type="InterPro" id="IPR011990">
    <property type="entry name" value="TPR-like_helical_dom_sf"/>
</dbReference>
<feature type="region of interest" description="Disordered" evidence="2">
    <location>
        <begin position="192"/>
        <end position="213"/>
    </location>
</feature>
<dbReference type="AlphaFoldDB" id="A0A397IR77"/>
<dbReference type="SMART" id="SM00671">
    <property type="entry name" value="SEL1"/>
    <property type="match status" value="2"/>
</dbReference>
<gene>
    <name evidence="3" type="ORF">Glove_162g77</name>
</gene>
<dbReference type="SUPFAM" id="SSF81901">
    <property type="entry name" value="HCP-like"/>
    <property type="match status" value="1"/>
</dbReference>
<dbReference type="PANTHER" id="PTHR11102">
    <property type="entry name" value="SEL-1-LIKE PROTEIN"/>
    <property type="match status" value="1"/>
</dbReference>
<evidence type="ECO:0000313" key="4">
    <source>
        <dbReference type="Proteomes" id="UP000266861"/>
    </source>
</evidence>
<evidence type="ECO:0008006" key="5">
    <source>
        <dbReference type="Google" id="ProtNLM"/>
    </source>
</evidence>